<dbReference type="PRINTS" id="PR00722">
    <property type="entry name" value="CHYMOTRYPSIN"/>
</dbReference>
<dbReference type="EMBL" id="CP012528">
    <property type="protein sequence ID" value="ALC48244.1"/>
    <property type="molecule type" value="Genomic_DNA"/>
</dbReference>
<keyword evidence="3 8" id="KW-0645">Protease</keyword>
<dbReference type="STRING" id="30019.A0A0M5JD82"/>
<dbReference type="GO" id="GO:0004252">
    <property type="term" value="F:serine-type endopeptidase activity"/>
    <property type="evidence" value="ECO:0007669"/>
    <property type="project" value="InterPro"/>
</dbReference>
<dbReference type="AlphaFoldDB" id="A0A0M5JD82"/>
<dbReference type="Proteomes" id="UP000494163">
    <property type="component" value="Chromosome X"/>
</dbReference>
<dbReference type="PROSITE" id="PS00135">
    <property type="entry name" value="TRYPSIN_SER"/>
    <property type="match status" value="1"/>
</dbReference>
<comment type="subcellular location">
    <subcellularLocation>
        <location evidence="1">Secreted</location>
    </subcellularLocation>
</comment>
<dbReference type="SMART" id="SM00020">
    <property type="entry name" value="Tryp_SPc"/>
    <property type="match status" value="1"/>
</dbReference>
<accession>A0A0M5JD82</accession>
<keyword evidence="9" id="KW-0732">Signal</keyword>
<dbReference type="PROSITE" id="PS00134">
    <property type="entry name" value="TRYPSIN_HIS"/>
    <property type="match status" value="1"/>
</dbReference>
<organism evidence="11 12">
    <name type="scientific">Drosophila busckii</name>
    <name type="common">Fruit fly</name>
    <dbReference type="NCBI Taxonomy" id="30019"/>
    <lineage>
        <taxon>Eukaryota</taxon>
        <taxon>Metazoa</taxon>
        <taxon>Ecdysozoa</taxon>
        <taxon>Arthropoda</taxon>
        <taxon>Hexapoda</taxon>
        <taxon>Insecta</taxon>
        <taxon>Pterygota</taxon>
        <taxon>Neoptera</taxon>
        <taxon>Endopterygota</taxon>
        <taxon>Diptera</taxon>
        <taxon>Brachycera</taxon>
        <taxon>Muscomorpha</taxon>
        <taxon>Ephydroidea</taxon>
        <taxon>Drosophilidae</taxon>
        <taxon>Drosophila</taxon>
    </lineage>
</organism>
<evidence type="ECO:0000256" key="4">
    <source>
        <dbReference type="ARBA" id="ARBA00022801"/>
    </source>
</evidence>
<keyword evidence="6" id="KW-0865">Zymogen</keyword>
<keyword evidence="12" id="KW-1185">Reference proteome</keyword>
<keyword evidence="7" id="KW-1015">Disulfide bond</keyword>
<proteinExistence type="predicted"/>
<dbReference type="PANTHER" id="PTHR24252:SF17">
    <property type="entry name" value="SUPPRESSOR OF TUMORIGENICITY 14 PROTEIN HOMOLOG-RELATED"/>
    <property type="match status" value="1"/>
</dbReference>
<feature type="non-terminal residue" evidence="11">
    <location>
        <position position="313"/>
    </location>
</feature>
<dbReference type="InterPro" id="IPR001254">
    <property type="entry name" value="Trypsin_dom"/>
</dbReference>
<reference evidence="11 12" key="1">
    <citation type="submission" date="2015-08" db="EMBL/GenBank/DDBJ databases">
        <title>Ancestral chromatin configuration constrains chromatin evolution on differentiating sex chromosomes in Drosophila.</title>
        <authorList>
            <person name="Zhou Q."/>
            <person name="Bachtrog D."/>
        </authorList>
    </citation>
    <scope>NUCLEOTIDE SEQUENCE [LARGE SCALE GENOMIC DNA]</scope>
    <source>
        <tissue evidence="11">Whole larvae</tissue>
    </source>
</reference>
<sequence length="313" mass="34013">CRLQQLMLGLLLTGLSGRLWAQELQQDGKIVNGTTAKQGEFPFAVSSLFLYTLYKIMPIFFLLLQLSLRRVKSGSHSCGASLLNSGWAMTAAHCVRGATPAQLNLQYGSNKLRRNATQLAAIAAIYVHPDYQPQDKHMNDIALLQLQLPLNFNELVQPVRLPQPQQPTLGNTSVVLVGWGLNAASYTQTGGVVQKHLQKVELQVFSDEDCSNRHQTQLFDTQLCAGVPEGGKGQCSGDSGGPLLLAGTDTQVGIVSWSIKPCTRPPYPGVFTEVSAYVDWIVKLVGSTAKSVPTSQLWIQQLLVGRQPPPALP</sequence>
<evidence type="ECO:0000256" key="9">
    <source>
        <dbReference type="SAM" id="SignalP"/>
    </source>
</evidence>
<feature type="chain" id="PRO_5005803705" evidence="9">
    <location>
        <begin position="22"/>
        <end position="313"/>
    </location>
</feature>
<protein>
    <submittedName>
        <fullName evidence="11">CG32808</fullName>
    </submittedName>
</protein>
<dbReference type="InterPro" id="IPR018114">
    <property type="entry name" value="TRYPSIN_HIS"/>
</dbReference>
<feature type="signal peptide" evidence="9">
    <location>
        <begin position="1"/>
        <end position="21"/>
    </location>
</feature>
<dbReference type="OrthoDB" id="8440449at2759"/>
<dbReference type="InterPro" id="IPR033116">
    <property type="entry name" value="TRYPSIN_SER"/>
</dbReference>
<evidence type="ECO:0000256" key="6">
    <source>
        <dbReference type="ARBA" id="ARBA00023145"/>
    </source>
</evidence>
<dbReference type="Gene3D" id="2.40.10.10">
    <property type="entry name" value="Trypsin-like serine proteases"/>
    <property type="match status" value="1"/>
</dbReference>
<evidence type="ECO:0000313" key="12">
    <source>
        <dbReference type="Proteomes" id="UP000494163"/>
    </source>
</evidence>
<feature type="non-terminal residue" evidence="11">
    <location>
        <position position="1"/>
    </location>
</feature>
<feature type="domain" description="Peptidase S1" evidence="10">
    <location>
        <begin position="30"/>
        <end position="286"/>
    </location>
</feature>
<evidence type="ECO:0000256" key="2">
    <source>
        <dbReference type="ARBA" id="ARBA00022525"/>
    </source>
</evidence>
<dbReference type="PANTHER" id="PTHR24252">
    <property type="entry name" value="ACROSIN-RELATED"/>
    <property type="match status" value="1"/>
</dbReference>
<dbReference type="SUPFAM" id="SSF50494">
    <property type="entry name" value="Trypsin-like serine proteases"/>
    <property type="match status" value="1"/>
</dbReference>
<dbReference type="InterPro" id="IPR009003">
    <property type="entry name" value="Peptidase_S1_PA"/>
</dbReference>
<keyword evidence="4 8" id="KW-0378">Hydrolase</keyword>
<evidence type="ECO:0000256" key="3">
    <source>
        <dbReference type="ARBA" id="ARBA00022670"/>
    </source>
</evidence>
<evidence type="ECO:0000313" key="11">
    <source>
        <dbReference type="EMBL" id="ALC48244.1"/>
    </source>
</evidence>
<dbReference type="SMR" id="A0A0M5JD82"/>
<dbReference type="GO" id="GO:0016485">
    <property type="term" value="P:protein processing"/>
    <property type="evidence" value="ECO:0007669"/>
    <property type="project" value="UniProtKB-ARBA"/>
</dbReference>
<evidence type="ECO:0000256" key="1">
    <source>
        <dbReference type="ARBA" id="ARBA00004613"/>
    </source>
</evidence>
<keyword evidence="2" id="KW-0964">Secreted</keyword>
<evidence type="ECO:0000256" key="7">
    <source>
        <dbReference type="ARBA" id="ARBA00023157"/>
    </source>
</evidence>
<dbReference type="InterPro" id="IPR001314">
    <property type="entry name" value="Peptidase_S1A"/>
</dbReference>
<evidence type="ECO:0000256" key="8">
    <source>
        <dbReference type="RuleBase" id="RU363034"/>
    </source>
</evidence>
<name>A0A0M5JD82_DROBS</name>
<keyword evidence="5 8" id="KW-0720">Serine protease</keyword>
<dbReference type="InterPro" id="IPR043504">
    <property type="entry name" value="Peptidase_S1_PA_chymotrypsin"/>
</dbReference>
<dbReference type="OMA" id="HVHPGYE"/>
<dbReference type="GO" id="GO:0005576">
    <property type="term" value="C:extracellular region"/>
    <property type="evidence" value="ECO:0007669"/>
    <property type="project" value="UniProtKB-SubCell"/>
</dbReference>
<gene>
    <name evidence="11" type="ORF">Dbus_chrXg100</name>
</gene>
<dbReference type="CDD" id="cd00190">
    <property type="entry name" value="Tryp_SPc"/>
    <property type="match status" value="1"/>
</dbReference>
<dbReference type="Pfam" id="PF00089">
    <property type="entry name" value="Trypsin"/>
    <property type="match status" value="1"/>
</dbReference>
<evidence type="ECO:0000256" key="5">
    <source>
        <dbReference type="ARBA" id="ARBA00022825"/>
    </source>
</evidence>
<dbReference type="FunFam" id="2.40.10.10:FF:000047">
    <property type="entry name" value="Trypsin eta"/>
    <property type="match status" value="1"/>
</dbReference>
<evidence type="ECO:0000259" key="10">
    <source>
        <dbReference type="PROSITE" id="PS50240"/>
    </source>
</evidence>
<dbReference type="PROSITE" id="PS50240">
    <property type="entry name" value="TRYPSIN_DOM"/>
    <property type="match status" value="1"/>
</dbReference>